<gene>
    <name evidence="1" type="ORF">EAS62_24125</name>
</gene>
<evidence type="ECO:0000313" key="1">
    <source>
        <dbReference type="EMBL" id="RXG91570.1"/>
    </source>
</evidence>
<accession>A0ABY0DFX0</accession>
<dbReference type="Proteomes" id="UP000289946">
    <property type="component" value="Unassembled WGS sequence"/>
</dbReference>
<organism evidence="1 2">
    <name type="scientific">Bradyrhizobium zhanjiangense</name>
    <dbReference type="NCBI Taxonomy" id="1325107"/>
    <lineage>
        <taxon>Bacteria</taxon>
        <taxon>Pseudomonadati</taxon>
        <taxon>Pseudomonadota</taxon>
        <taxon>Alphaproteobacteria</taxon>
        <taxon>Hyphomicrobiales</taxon>
        <taxon>Nitrobacteraceae</taxon>
        <taxon>Bradyrhizobium</taxon>
    </lineage>
</organism>
<dbReference type="EMBL" id="RDRA01000014">
    <property type="protein sequence ID" value="RXG91570.1"/>
    <property type="molecule type" value="Genomic_DNA"/>
</dbReference>
<protein>
    <submittedName>
        <fullName evidence="1">Uncharacterized protein</fullName>
    </submittedName>
</protein>
<keyword evidence="2" id="KW-1185">Reference proteome</keyword>
<proteinExistence type="predicted"/>
<name>A0ABY0DFX0_9BRAD</name>
<sequence length="78" mass="8704">MLIMLLLAVILIGLHSIDGRQIDINPKQITTLRESRDDDASDKYLTKGVRCMVSLADGKYVTVIETCSVVREKIEAAR</sequence>
<evidence type="ECO:0000313" key="2">
    <source>
        <dbReference type="Proteomes" id="UP000289946"/>
    </source>
</evidence>
<dbReference type="RefSeq" id="WP_164934900.1">
    <property type="nucleotide sequence ID" value="NZ_RDRA01000014.1"/>
</dbReference>
<reference evidence="1 2" key="1">
    <citation type="submission" date="2018-10" db="EMBL/GenBank/DDBJ databases">
        <title>Bradyrhizobium sp. nov., isolated from effective nodules of peanut in China.</title>
        <authorList>
            <person name="Li Y."/>
        </authorList>
    </citation>
    <scope>NUCLEOTIDE SEQUENCE [LARGE SCALE GENOMIC DNA]</scope>
    <source>
        <strain evidence="1 2">CCBAU 51781</strain>
    </source>
</reference>
<comment type="caution">
    <text evidence="1">The sequence shown here is derived from an EMBL/GenBank/DDBJ whole genome shotgun (WGS) entry which is preliminary data.</text>
</comment>